<accession>A0A538U1H8</accession>
<dbReference type="Proteomes" id="UP000319771">
    <property type="component" value="Unassembled WGS sequence"/>
</dbReference>
<evidence type="ECO:0000313" key="2">
    <source>
        <dbReference type="Proteomes" id="UP000319771"/>
    </source>
</evidence>
<reference evidence="1 2" key="1">
    <citation type="journal article" date="2019" name="Nat. Microbiol.">
        <title>Mediterranean grassland soil C-N compound turnover is dependent on rainfall and depth, and is mediated by genomically divergent microorganisms.</title>
        <authorList>
            <person name="Diamond S."/>
            <person name="Andeer P.F."/>
            <person name="Li Z."/>
            <person name="Crits-Christoph A."/>
            <person name="Burstein D."/>
            <person name="Anantharaman K."/>
            <person name="Lane K.R."/>
            <person name="Thomas B.C."/>
            <person name="Pan C."/>
            <person name="Northen T.R."/>
            <person name="Banfield J.F."/>
        </authorList>
    </citation>
    <scope>NUCLEOTIDE SEQUENCE [LARGE SCALE GENOMIC DNA]</scope>
    <source>
        <strain evidence="1">WS_11</strain>
    </source>
</reference>
<sequence>MARFAWVAALVGVVIAFGLSRPATTAPSEGGKKLDTFWTSPAMDSLALRSVTLLPGASFDNELTTEKELETAWAPVSKATGYRWYYSTLAKDLLRHAFGGDSVLKAIRAGLLKDGRVDSVSAQRLCAALHTSAILTLRADVWERTQIEWNQTGKPWTRVAVKAALVDSTGRLLWTASGNETMEGPLHQADDATLGVKSSGLNLQSVTGEAGAPAFQEVLAKLFTRWAANFPGRPAPAAAPAPASGGGS</sequence>
<organism evidence="1 2">
    <name type="scientific">Eiseniibacteriota bacterium</name>
    <dbReference type="NCBI Taxonomy" id="2212470"/>
    <lineage>
        <taxon>Bacteria</taxon>
        <taxon>Candidatus Eiseniibacteriota</taxon>
    </lineage>
</organism>
<evidence type="ECO:0000313" key="1">
    <source>
        <dbReference type="EMBL" id="TMQ69732.1"/>
    </source>
</evidence>
<gene>
    <name evidence="1" type="ORF">E6K81_14250</name>
</gene>
<proteinExistence type="predicted"/>
<name>A0A538U1H8_UNCEI</name>
<dbReference type="Gene3D" id="3.40.50.10610">
    <property type="entry name" value="ABC-type transport auxiliary lipoprotein component"/>
    <property type="match status" value="1"/>
</dbReference>
<comment type="caution">
    <text evidence="1">The sequence shown here is derived from an EMBL/GenBank/DDBJ whole genome shotgun (WGS) entry which is preliminary data.</text>
</comment>
<dbReference type="AlphaFoldDB" id="A0A538U1H8"/>
<dbReference type="EMBL" id="VBPB01000286">
    <property type="protein sequence ID" value="TMQ69732.1"/>
    <property type="molecule type" value="Genomic_DNA"/>
</dbReference>
<protein>
    <submittedName>
        <fullName evidence="1">Uncharacterized protein</fullName>
    </submittedName>
</protein>